<feature type="region of interest" description="Disordered" evidence="1">
    <location>
        <begin position="637"/>
        <end position="666"/>
    </location>
</feature>
<dbReference type="AlphaFoldDB" id="L9L953"/>
<feature type="transmembrane region" description="Helical" evidence="2">
    <location>
        <begin position="196"/>
        <end position="217"/>
    </location>
</feature>
<reference evidence="4" key="2">
    <citation type="journal article" date="2013" name="Nat. Commun.">
        <title>Genome of the Chinese tree shrew.</title>
        <authorList>
            <person name="Fan Y."/>
            <person name="Huang Z.Y."/>
            <person name="Cao C.C."/>
            <person name="Chen C.S."/>
            <person name="Chen Y.X."/>
            <person name="Fan D.D."/>
            <person name="He J."/>
            <person name="Hou H.L."/>
            <person name="Hu L."/>
            <person name="Hu X.T."/>
            <person name="Jiang X.T."/>
            <person name="Lai R."/>
            <person name="Lang Y.S."/>
            <person name="Liang B."/>
            <person name="Liao S.G."/>
            <person name="Mu D."/>
            <person name="Ma Y.Y."/>
            <person name="Niu Y.Y."/>
            <person name="Sun X.Q."/>
            <person name="Xia J.Q."/>
            <person name="Xiao J."/>
            <person name="Xiong Z.Q."/>
            <person name="Xu L."/>
            <person name="Yang L."/>
            <person name="Zhang Y."/>
            <person name="Zhao W."/>
            <person name="Zhao X.D."/>
            <person name="Zheng Y.T."/>
            <person name="Zhou J.M."/>
            <person name="Zhu Y.B."/>
            <person name="Zhang G.J."/>
            <person name="Wang J."/>
            <person name="Yao Y.G."/>
        </authorList>
    </citation>
    <scope>NUCLEOTIDE SEQUENCE [LARGE SCALE GENOMIC DNA]</scope>
</reference>
<feature type="region of interest" description="Disordered" evidence="1">
    <location>
        <begin position="277"/>
        <end position="418"/>
    </location>
</feature>
<proteinExistence type="predicted"/>
<keyword evidence="2" id="KW-1133">Transmembrane helix</keyword>
<keyword evidence="4" id="KW-1185">Reference proteome</keyword>
<reference evidence="4" key="1">
    <citation type="submission" date="2012-07" db="EMBL/GenBank/DDBJ databases">
        <title>Genome of the Chinese tree shrew, a rising model animal genetically related to primates.</title>
        <authorList>
            <person name="Zhang G."/>
            <person name="Fan Y."/>
            <person name="Yao Y."/>
            <person name="Huang Z."/>
        </authorList>
    </citation>
    <scope>NUCLEOTIDE SEQUENCE [LARGE SCALE GENOMIC DNA]</scope>
</reference>
<name>L9L953_TUPCH</name>
<evidence type="ECO:0000256" key="1">
    <source>
        <dbReference type="SAM" id="MobiDB-lite"/>
    </source>
</evidence>
<evidence type="ECO:0000256" key="2">
    <source>
        <dbReference type="SAM" id="Phobius"/>
    </source>
</evidence>
<keyword evidence="2" id="KW-0472">Membrane</keyword>
<feature type="region of interest" description="Disordered" evidence="1">
    <location>
        <begin position="581"/>
        <end position="623"/>
    </location>
</feature>
<sequence length="666" mass="71132">MCLICYLLCPPALAVSFTLGFSVTLRAPALPPFCRGVVLGSVVVDLSGNALTTILPMVTLALEHPHLEVNLADNPWQCDNWTAIFQSFTSGSWRRKWSVLCNTLVENEEVSWAAPGSRTSREPHRPQIHRNHLTDSRSRQAGRPQEGPRRHVATLRTTVVADSGPGERQTWRGRAVRQAQDVGAAGRRDSAGRDSLALAVCLSVFVTFLAAFCLGAFCRPYIDRLWGQGCQDHSPHAGAGHFNEGFYDDVEVAGNRQPPRSDQPRVFHDPHLYESQDSFSVTEPWPQAAVTPEGTLGSSQQSLGQHGNPTRATSGVDATLPKDSAASPLSDDNDDHTYSQVVLRGLNRDAVDGEGPISERPAGPSHRGPGWSELDAPLSGETPAPLSEKQTYANTQGTAENKDTRATGWLPWAPAGPQVQVTREMQGRTVEGLPSMQGTLGTGAEALCPAHGSEVPGGTDPGPSGNPNATSADEGPGTLSDFQCVRVSRHHSDSDSDSDEGSLFTLSSSNSEDAGTGLGTEGEEPQEDATSGGSQNRAVPFRSPEGSITFQKILQKGEKPEDLISGPDSALCETQVQNVPDTWTPEEPEALPGSARTSLVGDQIPGTATYEDDTAQPETPPWHCSLRDLEWFSEDISARTPPCHADVEPSDPDGSASQGRDVGVSE</sequence>
<accession>L9L953</accession>
<feature type="region of interest" description="Disordered" evidence="1">
    <location>
        <begin position="114"/>
        <end position="150"/>
    </location>
</feature>
<organism evidence="3 4">
    <name type="scientific">Tupaia chinensis</name>
    <name type="common">Chinese tree shrew</name>
    <name type="synonym">Tupaia belangeri chinensis</name>
    <dbReference type="NCBI Taxonomy" id="246437"/>
    <lineage>
        <taxon>Eukaryota</taxon>
        <taxon>Metazoa</taxon>
        <taxon>Chordata</taxon>
        <taxon>Craniata</taxon>
        <taxon>Vertebrata</taxon>
        <taxon>Euteleostomi</taxon>
        <taxon>Mammalia</taxon>
        <taxon>Eutheria</taxon>
        <taxon>Euarchontoglires</taxon>
        <taxon>Scandentia</taxon>
        <taxon>Tupaiidae</taxon>
        <taxon>Tupaia</taxon>
    </lineage>
</organism>
<evidence type="ECO:0000313" key="3">
    <source>
        <dbReference type="EMBL" id="ELW71635.1"/>
    </source>
</evidence>
<feature type="compositionally biased region" description="Polar residues" evidence="1">
    <location>
        <begin position="528"/>
        <end position="537"/>
    </location>
</feature>
<dbReference type="Proteomes" id="UP000011518">
    <property type="component" value="Unassembled WGS sequence"/>
</dbReference>
<feature type="compositionally biased region" description="Polar residues" evidence="1">
    <location>
        <begin position="504"/>
        <end position="513"/>
    </location>
</feature>
<feature type="compositionally biased region" description="Polar residues" evidence="1">
    <location>
        <begin position="388"/>
        <end position="399"/>
    </location>
</feature>
<dbReference type="InParanoid" id="L9L953"/>
<dbReference type="eggNOG" id="KOG0619">
    <property type="taxonomic scope" value="Eukaryota"/>
</dbReference>
<gene>
    <name evidence="3" type="ORF">TREES_T100002481</name>
</gene>
<protein>
    <submittedName>
        <fullName evidence="3">Leucine-rich repeat-containing protein 66</fullName>
    </submittedName>
</protein>
<dbReference type="EMBL" id="KB320459">
    <property type="protein sequence ID" value="ELW71635.1"/>
    <property type="molecule type" value="Genomic_DNA"/>
</dbReference>
<evidence type="ECO:0000313" key="4">
    <source>
        <dbReference type="Proteomes" id="UP000011518"/>
    </source>
</evidence>
<keyword evidence="2" id="KW-0812">Transmembrane</keyword>
<feature type="compositionally biased region" description="Polar residues" evidence="1">
    <location>
        <begin position="296"/>
        <end position="313"/>
    </location>
</feature>
<feature type="region of interest" description="Disordered" evidence="1">
    <location>
        <begin position="432"/>
        <end position="547"/>
    </location>
</feature>
<dbReference type="STRING" id="246437.L9L953"/>